<dbReference type="AlphaFoldDB" id="A0A929KUB5"/>
<keyword evidence="1" id="KW-0812">Transmembrane</keyword>
<keyword evidence="1" id="KW-0472">Membrane</keyword>
<feature type="transmembrane region" description="Helical" evidence="1">
    <location>
        <begin position="12"/>
        <end position="36"/>
    </location>
</feature>
<organism evidence="2 3">
    <name type="scientific">Mucilaginibacter myungsuensis</name>
    <dbReference type="NCBI Taxonomy" id="649104"/>
    <lineage>
        <taxon>Bacteria</taxon>
        <taxon>Pseudomonadati</taxon>
        <taxon>Bacteroidota</taxon>
        <taxon>Sphingobacteriia</taxon>
        <taxon>Sphingobacteriales</taxon>
        <taxon>Sphingobacteriaceae</taxon>
        <taxon>Mucilaginibacter</taxon>
    </lineage>
</organism>
<keyword evidence="3" id="KW-1185">Reference proteome</keyword>
<evidence type="ECO:0000256" key="1">
    <source>
        <dbReference type="SAM" id="Phobius"/>
    </source>
</evidence>
<comment type="caution">
    <text evidence="2">The sequence shown here is derived from an EMBL/GenBank/DDBJ whole genome shotgun (WGS) entry which is preliminary data.</text>
</comment>
<feature type="transmembrane region" description="Helical" evidence="1">
    <location>
        <begin position="56"/>
        <end position="78"/>
    </location>
</feature>
<evidence type="ECO:0000313" key="2">
    <source>
        <dbReference type="EMBL" id="MBE9661704.1"/>
    </source>
</evidence>
<dbReference type="Proteomes" id="UP000622475">
    <property type="component" value="Unassembled WGS sequence"/>
</dbReference>
<name>A0A929KUB5_9SPHI</name>
<protein>
    <submittedName>
        <fullName evidence="2">Uncharacterized protein</fullName>
    </submittedName>
</protein>
<reference evidence="2" key="1">
    <citation type="submission" date="2020-10" db="EMBL/GenBank/DDBJ databases">
        <title>Mucilaginibacter mali sp. nov., isolated from rhizosphere soil of apple orchard.</title>
        <authorList>
            <person name="Lee J.-S."/>
            <person name="Kim H.S."/>
            <person name="Kim J.-S."/>
        </authorList>
    </citation>
    <scope>NUCLEOTIDE SEQUENCE</scope>
    <source>
        <strain evidence="2">KCTC 22746</strain>
    </source>
</reference>
<evidence type="ECO:0000313" key="3">
    <source>
        <dbReference type="Proteomes" id="UP000622475"/>
    </source>
</evidence>
<gene>
    <name evidence="2" type="ORF">IRJ16_07385</name>
</gene>
<feature type="transmembrane region" description="Helical" evidence="1">
    <location>
        <begin position="99"/>
        <end position="121"/>
    </location>
</feature>
<accession>A0A929KUB5</accession>
<dbReference type="EMBL" id="JADFFL010000002">
    <property type="protein sequence ID" value="MBE9661704.1"/>
    <property type="molecule type" value="Genomic_DNA"/>
</dbReference>
<sequence length="198" mass="21458">MKVKTLFTIGLKAAGIVALWKFLFSLSGLVMSLGILSSVGFGMQGSGMILSMGLSMLLSTGLTGAIAFACLLATDSIFRMLNIDGEEVINFGADKAMMFNIVVIVAAIALIVNGATDALFFDYNINTNNQTNIDNGISHATTNVINNQSRRVNYFAFLELILGVMAIIRVSAVSAWLQSRFEPEDKGPQEWPDMYKQV</sequence>
<proteinExistence type="predicted"/>
<keyword evidence="1" id="KW-1133">Transmembrane helix</keyword>
<dbReference type="RefSeq" id="WP_194110881.1">
    <property type="nucleotide sequence ID" value="NZ_JADFFL010000002.1"/>
</dbReference>
<feature type="transmembrane region" description="Helical" evidence="1">
    <location>
        <begin position="154"/>
        <end position="177"/>
    </location>
</feature>